<dbReference type="EMBL" id="FNTH01000001">
    <property type="protein sequence ID" value="SED45500.1"/>
    <property type="molecule type" value="Genomic_DNA"/>
</dbReference>
<reference evidence="1 2" key="1">
    <citation type="submission" date="2016-10" db="EMBL/GenBank/DDBJ databases">
        <authorList>
            <person name="de Groot N.N."/>
        </authorList>
    </citation>
    <scope>NUCLEOTIDE SEQUENCE [LARGE SCALE GENOMIC DNA]</scope>
    <source>
        <strain evidence="1 2">MT12</strain>
    </source>
</reference>
<proteinExistence type="predicted"/>
<evidence type="ECO:0008006" key="3">
    <source>
        <dbReference type="Google" id="ProtNLM"/>
    </source>
</evidence>
<evidence type="ECO:0000313" key="1">
    <source>
        <dbReference type="EMBL" id="SED45500.1"/>
    </source>
</evidence>
<dbReference type="Proteomes" id="UP000198992">
    <property type="component" value="Unassembled WGS sequence"/>
</dbReference>
<evidence type="ECO:0000313" key="2">
    <source>
        <dbReference type="Proteomes" id="UP000198992"/>
    </source>
</evidence>
<dbReference type="RefSeq" id="WP_143046777.1">
    <property type="nucleotide sequence ID" value="NZ_FNTH01000001.1"/>
</dbReference>
<dbReference type="OrthoDB" id="6932986at2"/>
<organism evidence="1 2">
    <name type="scientific">Bradyrhizobium erythrophlei</name>
    <dbReference type="NCBI Taxonomy" id="1437360"/>
    <lineage>
        <taxon>Bacteria</taxon>
        <taxon>Pseudomonadati</taxon>
        <taxon>Pseudomonadota</taxon>
        <taxon>Alphaproteobacteria</taxon>
        <taxon>Hyphomicrobiales</taxon>
        <taxon>Nitrobacteraceae</taxon>
        <taxon>Bradyrhizobium</taxon>
    </lineage>
</organism>
<gene>
    <name evidence="1" type="ORF">SAMN05444164_4795</name>
</gene>
<name>A0A1H5AV51_9BRAD</name>
<dbReference type="AlphaFoldDB" id="A0A1H5AV51"/>
<sequence length="156" mass="17571">MRTPLPLTPVPVYSSDSMGNADNLFQPHADSLDDATMIAAAIRCIDDFTERFNARDLAGMDALLHFPHVILSGEQLVIWDRPGQLPASFFDDLARTTGWAKSTYQRKEPVLVSPRKVHLVVEYSRDRADGSIASRHCNLWIVTSENGRWGIKQRSY</sequence>
<protein>
    <recommendedName>
        <fullName evidence="3">DUF4440 domain-containing protein</fullName>
    </recommendedName>
</protein>
<accession>A0A1H5AV51</accession>